<keyword evidence="2" id="KW-0812">Transmembrane</keyword>
<dbReference type="AlphaFoldDB" id="A0A7V4XSI9"/>
<comment type="caution">
    <text evidence="3">The sequence shown here is derived from an EMBL/GenBank/DDBJ whole genome shotgun (WGS) entry which is preliminary data.</text>
</comment>
<feature type="compositionally biased region" description="Basic residues" evidence="1">
    <location>
        <begin position="214"/>
        <end position="228"/>
    </location>
</feature>
<sequence length="242" mass="27219">MRITVNLASRPYVELRPIYQRLRLWMLILALAGGVLGYLLHMDRQSAVAVTAHVQTLDQHIEQLEQRREGYRALMQQPQNAATLRQSNFLNGLFKRKAFSWTATMEDLENVLPSGVEVQSLQPIVHPDGHVVIRLRVLGPRDLGIDLIRNLEHSKYFASPRLASESLASRGNGNRRNVSANLPVYVNFDILADYRPLPHPATASETARASAKDRAKKPGAAARHKHSAAKPSPDVRPRKERH</sequence>
<keyword evidence="2" id="KW-1133">Transmembrane helix</keyword>
<feature type="transmembrane region" description="Helical" evidence="2">
    <location>
        <begin position="21"/>
        <end position="40"/>
    </location>
</feature>
<organism evidence="3">
    <name type="scientific">Acidobacterium capsulatum</name>
    <dbReference type="NCBI Taxonomy" id="33075"/>
    <lineage>
        <taxon>Bacteria</taxon>
        <taxon>Pseudomonadati</taxon>
        <taxon>Acidobacteriota</taxon>
        <taxon>Terriglobia</taxon>
        <taxon>Terriglobales</taxon>
        <taxon>Acidobacteriaceae</taxon>
        <taxon>Acidobacterium</taxon>
    </lineage>
</organism>
<gene>
    <name evidence="3" type="ORF">ENW50_07080</name>
</gene>
<dbReference type="EMBL" id="DTKL01000041">
    <property type="protein sequence ID" value="HGY94434.1"/>
    <property type="molecule type" value="Genomic_DNA"/>
</dbReference>
<keyword evidence="2" id="KW-0472">Membrane</keyword>
<evidence type="ECO:0000256" key="2">
    <source>
        <dbReference type="SAM" id="Phobius"/>
    </source>
</evidence>
<accession>A0A7V4XSI9</accession>
<feature type="compositionally biased region" description="Basic and acidic residues" evidence="1">
    <location>
        <begin position="233"/>
        <end position="242"/>
    </location>
</feature>
<proteinExistence type="predicted"/>
<reference evidence="3" key="1">
    <citation type="journal article" date="2020" name="mSystems">
        <title>Genome- and Community-Level Interaction Insights into Carbon Utilization and Element Cycling Functions of Hydrothermarchaeota in Hydrothermal Sediment.</title>
        <authorList>
            <person name="Zhou Z."/>
            <person name="Liu Y."/>
            <person name="Xu W."/>
            <person name="Pan J."/>
            <person name="Luo Z.H."/>
            <person name="Li M."/>
        </authorList>
    </citation>
    <scope>NUCLEOTIDE SEQUENCE [LARGE SCALE GENOMIC DNA]</scope>
    <source>
        <strain evidence="3">SpSt-855</strain>
    </source>
</reference>
<protein>
    <submittedName>
        <fullName evidence="3">Fimbrial assembly protein</fullName>
    </submittedName>
</protein>
<evidence type="ECO:0000313" key="3">
    <source>
        <dbReference type="EMBL" id="HGY94434.1"/>
    </source>
</evidence>
<feature type="region of interest" description="Disordered" evidence="1">
    <location>
        <begin position="199"/>
        <end position="242"/>
    </location>
</feature>
<evidence type="ECO:0000256" key="1">
    <source>
        <dbReference type="SAM" id="MobiDB-lite"/>
    </source>
</evidence>
<name>A0A7V4XSI9_9BACT</name>